<name>A0A3D9KM84_9BACL</name>
<gene>
    <name evidence="1" type="ORF">DFP98_10267</name>
</gene>
<reference evidence="1 2" key="1">
    <citation type="submission" date="2018-07" db="EMBL/GenBank/DDBJ databases">
        <title>Genomic Encyclopedia of Type Strains, Phase III (KMG-III): the genomes of soil and plant-associated and newly described type strains.</title>
        <authorList>
            <person name="Whitman W."/>
        </authorList>
    </citation>
    <scope>NUCLEOTIDE SEQUENCE [LARGE SCALE GENOMIC DNA]</scope>
    <source>
        <strain evidence="1 2">CECT 7287</strain>
    </source>
</reference>
<comment type="caution">
    <text evidence="1">The sequence shown here is derived from an EMBL/GenBank/DDBJ whole genome shotgun (WGS) entry which is preliminary data.</text>
</comment>
<keyword evidence="2" id="KW-1185">Reference proteome</keyword>
<organism evidence="1 2">
    <name type="scientific">Cohnella phaseoli</name>
    <dbReference type="NCBI Taxonomy" id="456490"/>
    <lineage>
        <taxon>Bacteria</taxon>
        <taxon>Bacillati</taxon>
        <taxon>Bacillota</taxon>
        <taxon>Bacilli</taxon>
        <taxon>Bacillales</taxon>
        <taxon>Paenibacillaceae</taxon>
        <taxon>Cohnella</taxon>
    </lineage>
</organism>
<accession>A0A3D9KM84</accession>
<dbReference type="Proteomes" id="UP000256977">
    <property type="component" value="Unassembled WGS sequence"/>
</dbReference>
<evidence type="ECO:0000313" key="2">
    <source>
        <dbReference type="Proteomes" id="UP000256977"/>
    </source>
</evidence>
<proteinExistence type="predicted"/>
<protein>
    <submittedName>
        <fullName evidence="1">Uncharacterized protein</fullName>
    </submittedName>
</protein>
<evidence type="ECO:0000313" key="1">
    <source>
        <dbReference type="EMBL" id="RED87590.1"/>
    </source>
</evidence>
<dbReference type="EMBL" id="QRDZ01000002">
    <property type="protein sequence ID" value="RED87590.1"/>
    <property type="molecule type" value="Genomic_DNA"/>
</dbReference>
<dbReference type="AlphaFoldDB" id="A0A3D9KM84"/>
<sequence>MFILNKLFNQKTGVLQEDLALLNFKEMKGFI</sequence>